<gene>
    <name evidence="1" type="ORF">PXEA_LOCUS31927</name>
</gene>
<dbReference type="Proteomes" id="UP000784294">
    <property type="component" value="Unassembled WGS sequence"/>
</dbReference>
<evidence type="ECO:0000313" key="1">
    <source>
        <dbReference type="EMBL" id="VEL38487.1"/>
    </source>
</evidence>
<reference evidence="1" key="1">
    <citation type="submission" date="2018-11" db="EMBL/GenBank/DDBJ databases">
        <authorList>
            <consortium name="Pathogen Informatics"/>
        </authorList>
    </citation>
    <scope>NUCLEOTIDE SEQUENCE</scope>
</reference>
<evidence type="ECO:0000313" key="2">
    <source>
        <dbReference type="Proteomes" id="UP000784294"/>
    </source>
</evidence>
<proteinExistence type="predicted"/>
<comment type="caution">
    <text evidence="1">The sequence shown here is derived from an EMBL/GenBank/DDBJ whole genome shotgun (WGS) entry which is preliminary data.</text>
</comment>
<protein>
    <submittedName>
        <fullName evidence="1">Uncharacterized protein</fullName>
    </submittedName>
</protein>
<keyword evidence="2" id="KW-1185">Reference proteome</keyword>
<dbReference type="EMBL" id="CAAALY010258065">
    <property type="protein sequence ID" value="VEL38487.1"/>
    <property type="molecule type" value="Genomic_DNA"/>
</dbReference>
<accession>A0A448XJZ3</accession>
<name>A0A448XJZ3_9PLAT</name>
<organism evidence="1 2">
    <name type="scientific">Protopolystoma xenopodis</name>
    <dbReference type="NCBI Taxonomy" id="117903"/>
    <lineage>
        <taxon>Eukaryota</taxon>
        <taxon>Metazoa</taxon>
        <taxon>Spiralia</taxon>
        <taxon>Lophotrochozoa</taxon>
        <taxon>Platyhelminthes</taxon>
        <taxon>Monogenea</taxon>
        <taxon>Polyopisthocotylea</taxon>
        <taxon>Polystomatidea</taxon>
        <taxon>Polystomatidae</taxon>
        <taxon>Protopolystoma</taxon>
    </lineage>
</organism>
<sequence length="264" mass="30465">MLARHLRQLHKDQSRHQSRRRVLQMLCRAYRTSKCPHHPDHDCGCPTWYHSLPLQRQPLCWHPGQQHINAKQNIARRYSNQKTHMNMQDSLPALLSTRPADEIVHVDGPLNLQTGRCAFGDNSNDIVDDITYSRANAHAKDVSALTSHKQSSHHAYLSNFGNEEQYQTKKKEFHSRLPRTIINASMAMVNDCQEVRNGLTISDFRTRSTVKKSEVACDQNESVDQSRILSMGLDRKNVEPTIDFDQVNHFSLVTLYFNLEFTCM</sequence>
<dbReference type="AlphaFoldDB" id="A0A448XJZ3"/>